<dbReference type="InterPro" id="IPR036148">
    <property type="entry name" value="MmgE/PrpD_sf"/>
</dbReference>
<evidence type="ECO:0000259" key="3">
    <source>
        <dbReference type="Pfam" id="PF19305"/>
    </source>
</evidence>
<dbReference type="PANTHER" id="PTHR16943">
    <property type="entry name" value="2-METHYLCITRATE DEHYDRATASE-RELATED"/>
    <property type="match status" value="1"/>
</dbReference>
<evidence type="ECO:0000259" key="2">
    <source>
        <dbReference type="Pfam" id="PF03972"/>
    </source>
</evidence>
<name>A0A4Y9EM39_9SPHN</name>
<reference evidence="4 5" key="1">
    <citation type="submission" date="2019-02" db="EMBL/GenBank/DDBJ databases">
        <title>Polymorphobacter sp. isolated from the lake at the Tibet of China.</title>
        <authorList>
            <person name="Li A."/>
        </authorList>
    </citation>
    <scope>NUCLEOTIDE SEQUENCE [LARGE SCALE GENOMIC DNA]</scope>
    <source>
        <strain evidence="4 5">DJ1R-1</strain>
    </source>
</reference>
<sequence>MTPTQSILAFAAAAHTLPPEIAAAATALLGDTLAVGAAGSSAPGADGVYAAAQLWGAGDDAPLLGRAGRLPAPAAAFANGFQIHSLEWDAVHEVAVVHAMSVVTAALHAVCARAAARGAPVAPDRALVALAVGVDIACGLGLAATEGMRFFRPATAGLIGAALACARVAGTPPAAFADVLGLAVSQASGTMQAHVEGSQALPLQIAAAARAAVTAVDLANAGLTGPHDALEGPFGYFKLFEGGVIERYSASIGSGWRIGEVSIKPWPSGRAAHATLGVLAAMIRDAGVTAAQVHEVQAHVPPLVGRMIGRPWVPQMTPAYARLCLPLLAALMLSEGRIDPRRFEAATFTDANLRAIGDRVRVIEVAGDANALSPQRIVVMLSDGRVLDRQVPATPGHPANPLPAADQAAKLRFALSLAVGPVDPRIRDNPLAWLVDQGER</sequence>
<dbReference type="Proteomes" id="UP000297737">
    <property type="component" value="Unassembled WGS sequence"/>
</dbReference>
<evidence type="ECO:0000313" key="4">
    <source>
        <dbReference type="EMBL" id="TFU03146.1"/>
    </source>
</evidence>
<dbReference type="GO" id="GO:0016829">
    <property type="term" value="F:lyase activity"/>
    <property type="evidence" value="ECO:0007669"/>
    <property type="project" value="InterPro"/>
</dbReference>
<proteinExistence type="inferred from homology"/>
<dbReference type="InterPro" id="IPR042188">
    <property type="entry name" value="MmgE/PrpD_sf_2"/>
</dbReference>
<protein>
    <submittedName>
        <fullName evidence="4">MmgE/PrpD</fullName>
    </submittedName>
</protein>
<dbReference type="Gene3D" id="3.30.1330.120">
    <property type="entry name" value="2-methylcitrate dehydratase PrpD"/>
    <property type="match status" value="1"/>
</dbReference>
<dbReference type="Gene3D" id="1.10.4100.10">
    <property type="entry name" value="2-methylcitrate dehydratase PrpD"/>
    <property type="match status" value="1"/>
</dbReference>
<dbReference type="Pfam" id="PF19305">
    <property type="entry name" value="MmgE_PrpD_C"/>
    <property type="match status" value="1"/>
</dbReference>
<dbReference type="Pfam" id="PF03972">
    <property type="entry name" value="MmgE_PrpD_N"/>
    <property type="match status" value="1"/>
</dbReference>
<dbReference type="PANTHER" id="PTHR16943:SF8">
    <property type="entry name" value="2-METHYLCITRATE DEHYDRATASE"/>
    <property type="match status" value="1"/>
</dbReference>
<dbReference type="InterPro" id="IPR045337">
    <property type="entry name" value="MmgE_PrpD_C"/>
</dbReference>
<dbReference type="InterPro" id="IPR042183">
    <property type="entry name" value="MmgE/PrpD_sf_1"/>
</dbReference>
<dbReference type="InterPro" id="IPR005656">
    <property type="entry name" value="MmgE_PrpD"/>
</dbReference>
<feature type="domain" description="MmgE/PrpD N-terminal" evidence="2">
    <location>
        <begin position="13"/>
        <end position="243"/>
    </location>
</feature>
<feature type="domain" description="MmgE/PrpD C-terminal" evidence="3">
    <location>
        <begin position="266"/>
        <end position="415"/>
    </location>
</feature>
<dbReference type="OrthoDB" id="9795089at2"/>
<dbReference type="AlphaFoldDB" id="A0A4Y9EM39"/>
<accession>A0A4Y9EM39</accession>
<dbReference type="InterPro" id="IPR045336">
    <property type="entry name" value="MmgE_PrpD_N"/>
</dbReference>
<keyword evidence="5" id="KW-1185">Reference proteome</keyword>
<organism evidence="4 5">
    <name type="scientific">Glacieibacterium arshaanense</name>
    <dbReference type="NCBI Taxonomy" id="2511025"/>
    <lineage>
        <taxon>Bacteria</taxon>
        <taxon>Pseudomonadati</taxon>
        <taxon>Pseudomonadota</taxon>
        <taxon>Alphaproteobacteria</taxon>
        <taxon>Sphingomonadales</taxon>
        <taxon>Sphingosinicellaceae</taxon>
        <taxon>Glacieibacterium</taxon>
    </lineage>
</organism>
<evidence type="ECO:0000256" key="1">
    <source>
        <dbReference type="ARBA" id="ARBA00006174"/>
    </source>
</evidence>
<dbReference type="SUPFAM" id="SSF103378">
    <property type="entry name" value="2-methylcitrate dehydratase PrpD"/>
    <property type="match status" value="1"/>
</dbReference>
<comment type="caution">
    <text evidence="4">The sequence shown here is derived from an EMBL/GenBank/DDBJ whole genome shotgun (WGS) entry which is preliminary data.</text>
</comment>
<comment type="similarity">
    <text evidence="1">Belongs to the PrpD family.</text>
</comment>
<evidence type="ECO:0000313" key="5">
    <source>
        <dbReference type="Proteomes" id="UP000297737"/>
    </source>
</evidence>
<gene>
    <name evidence="4" type="ORF">EUV02_08090</name>
</gene>
<dbReference type="RefSeq" id="WP_135245738.1">
    <property type="nucleotide sequence ID" value="NZ_SIHO01000002.1"/>
</dbReference>
<dbReference type="EMBL" id="SIHO01000002">
    <property type="protein sequence ID" value="TFU03146.1"/>
    <property type="molecule type" value="Genomic_DNA"/>
</dbReference>